<dbReference type="Proteomes" id="UP000297245">
    <property type="component" value="Unassembled WGS sequence"/>
</dbReference>
<keyword evidence="2" id="KW-1185">Reference proteome</keyword>
<protein>
    <submittedName>
        <fullName evidence="1">Uncharacterized protein</fullName>
    </submittedName>
</protein>
<evidence type="ECO:0000313" key="1">
    <source>
        <dbReference type="EMBL" id="THU77546.1"/>
    </source>
</evidence>
<dbReference type="AlphaFoldDB" id="A0A4S8KPC2"/>
<reference evidence="1 2" key="1">
    <citation type="journal article" date="2019" name="Nat. Ecol. Evol.">
        <title>Megaphylogeny resolves global patterns of mushroom evolution.</title>
        <authorList>
            <person name="Varga T."/>
            <person name="Krizsan K."/>
            <person name="Foldi C."/>
            <person name="Dima B."/>
            <person name="Sanchez-Garcia M."/>
            <person name="Sanchez-Ramirez S."/>
            <person name="Szollosi G.J."/>
            <person name="Szarkandi J.G."/>
            <person name="Papp V."/>
            <person name="Albert L."/>
            <person name="Andreopoulos W."/>
            <person name="Angelini C."/>
            <person name="Antonin V."/>
            <person name="Barry K.W."/>
            <person name="Bougher N.L."/>
            <person name="Buchanan P."/>
            <person name="Buyck B."/>
            <person name="Bense V."/>
            <person name="Catcheside P."/>
            <person name="Chovatia M."/>
            <person name="Cooper J."/>
            <person name="Damon W."/>
            <person name="Desjardin D."/>
            <person name="Finy P."/>
            <person name="Geml J."/>
            <person name="Haridas S."/>
            <person name="Hughes K."/>
            <person name="Justo A."/>
            <person name="Karasinski D."/>
            <person name="Kautmanova I."/>
            <person name="Kiss B."/>
            <person name="Kocsube S."/>
            <person name="Kotiranta H."/>
            <person name="LaButti K.M."/>
            <person name="Lechner B.E."/>
            <person name="Liimatainen K."/>
            <person name="Lipzen A."/>
            <person name="Lukacs Z."/>
            <person name="Mihaltcheva S."/>
            <person name="Morgado L.N."/>
            <person name="Niskanen T."/>
            <person name="Noordeloos M.E."/>
            <person name="Ohm R.A."/>
            <person name="Ortiz-Santana B."/>
            <person name="Ovrebo C."/>
            <person name="Racz N."/>
            <person name="Riley R."/>
            <person name="Savchenko A."/>
            <person name="Shiryaev A."/>
            <person name="Soop K."/>
            <person name="Spirin V."/>
            <person name="Szebenyi C."/>
            <person name="Tomsovsky M."/>
            <person name="Tulloss R.E."/>
            <person name="Uehling J."/>
            <person name="Grigoriev I.V."/>
            <person name="Vagvolgyi C."/>
            <person name="Papp T."/>
            <person name="Martin F.M."/>
            <person name="Miettinen O."/>
            <person name="Hibbett D.S."/>
            <person name="Nagy L.G."/>
        </authorList>
    </citation>
    <scope>NUCLEOTIDE SEQUENCE [LARGE SCALE GENOMIC DNA]</scope>
    <source>
        <strain evidence="1 2">CBS 962.96</strain>
    </source>
</reference>
<name>A0A4S8KPC2_DENBC</name>
<gene>
    <name evidence="1" type="ORF">K435DRAFT_89129</name>
</gene>
<accession>A0A4S8KPC2</accession>
<organism evidence="1 2">
    <name type="scientific">Dendrothele bispora (strain CBS 962.96)</name>
    <dbReference type="NCBI Taxonomy" id="1314807"/>
    <lineage>
        <taxon>Eukaryota</taxon>
        <taxon>Fungi</taxon>
        <taxon>Dikarya</taxon>
        <taxon>Basidiomycota</taxon>
        <taxon>Agaricomycotina</taxon>
        <taxon>Agaricomycetes</taxon>
        <taxon>Agaricomycetidae</taxon>
        <taxon>Agaricales</taxon>
        <taxon>Agaricales incertae sedis</taxon>
        <taxon>Dendrothele</taxon>
    </lineage>
</organism>
<dbReference type="EMBL" id="ML180408">
    <property type="protein sequence ID" value="THU77546.1"/>
    <property type="molecule type" value="Genomic_DNA"/>
</dbReference>
<proteinExistence type="predicted"/>
<sequence>MYLVEPQGGFGVGLGEWERGVWLCYVCDWSPSIPRPWNLMKLLLAVRLLILKGLRRISEETVGKERNSSDTMDSEGIKLRVETRGLNKLLGSNAGRKRHSLSLTFALVGSVGFIHRVTLNSNNPIPNVTWLLAFGVSRGTGTKSGGGSAMRIWKWGREHDG</sequence>
<evidence type="ECO:0000313" key="2">
    <source>
        <dbReference type="Proteomes" id="UP000297245"/>
    </source>
</evidence>